<dbReference type="Proteomes" id="UP000663828">
    <property type="component" value="Unassembled WGS sequence"/>
</dbReference>
<dbReference type="GO" id="GO:0008234">
    <property type="term" value="F:cysteine-type peptidase activity"/>
    <property type="evidence" value="ECO:0007669"/>
    <property type="project" value="InterPro"/>
</dbReference>
<dbReference type="SUPFAM" id="SSF54001">
    <property type="entry name" value="Cysteine proteinases"/>
    <property type="match status" value="1"/>
</dbReference>
<comment type="caution">
    <text evidence="4">The sequence shown here is derived from an EMBL/GenBank/DDBJ whole genome shotgun (WGS) entry which is preliminary data.</text>
</comment>
<protein>
    <recommendedName>
        <fullName evidence="2">Peptidase C1A papain C-terminal domain-containing protein</fullName>
    </recommendedName>
</protein>
<dbReference type="InterPro" id="IPR000668">
    <property type="entry name" value="Peptidase_C1A_C"/>
</dbReference>
<dbReference type="EMBL" id="CAJNOJ010000097">
    <property type="protein sequence ID" value="CAF1100831.1"/>
    <property type="molecule type" value="Genomic_DNA"/>
</dbReference>
<reference evidence="4" key="1">
    <citation type="submission" date="2021-02" db="EMBL/GenBank/DDBJ databases">
        <authorList>
            <person name="Nowell W R."/>
        </authorList>
    </citation>
    <scope>NUCLEOTIDE SEQUENCE</scope>
</reference>
<comment type="similarity">
    <text evidence="1">Belongs to the peptidase C1 family.</text>
</comment>
<name>A0A814NZW8_ADIRI</name>
<dbReference type="InterPro" id="IPR013128">
    <property type="entry name" value="Peptidase_C1A"/>
</dbReference>
<evidence type="ECO:0000259" key="2">
    <source>
        <dbReference type="SMART" id="SM00645"/>
    </source>
</evidence>
<evidence type="ECO:0000313" key="5">
    <source>
        <dbReference type="Proteomes" id="UP000663828"/>
    </source>
</evidence>
<gene>
    <name evidence="4" type="ORF">EDS130_LOCUS19981</name>
    <name evidence="3" type="ORF">XAT740_LOCUS6756</name>
</gene>
<evidence type="ECO:0000313" key="3">
    <source>
        <dbReference type="EMBL" id="CAF0876291.1"/>
    </source>
</evidence>
<dbReference type="AlphaFoldDB" id="A0A814NZW8"/>
<dbReference type="InterPro" id="IPR038765">
    <property type="entry name" value="Papain-like_cys_pep_sf"/>
</dbReference>
<dbReference type="EMBL" id="CAJNOR010000311">
    <property type="protein sequence ID" value="CAF0876291.1"/>
    <property type="molecule type" value="Genomic_DNA"/>
</dbReference>
<dbReference type="Proteomes" id="UP000663852">
    <property type="component" value="Unassembled WGS sequence"/>
</dbReference>
<feature type="domain" description="Peptidase C1A papain C-terminal" evidence="2">
    <location>
        <begin position="96"/>
        <end position="311"/>
    </location>
</feature>
<dbReference type="Pfam" id="PF00112">
    <property type="entry name" value="Peptidase_C1"/>
    <property type="match status" value="1"/>
</dbReference>
<proteinExistence type="inferred from homology"/>
<organism evidence="4 6">
    <name type="scientific">Adineta ricciae</name>
    <name type="common">Rotifer</name>
    <dbReference type="NCBI Taxonomy" id="249248"/>
    <lineage>
        <taxon>Eukaryota</taxon>
        <taxon>Metazoa</taxon>
        <taxon>Spiralia</taxon>
        <taxon>Gnathifera</taxon>
        <taxon>Rotifera</taxon>
        <taxon>Eurotatoria</taxon>
        <taxon>Bdelloidea</taxon>
        <taxon>Adinetida</taxon>
        <taxon>Adinetidae</taxon>
        <taxon>Adineta</taxon>
    </lineage>
</organism>
<keyword evidence="5" id="KW-1185">Reference proteome</keyword>
<dbReference type="OrthoDB" id="640249at2759"/>
<dbReference type="CDD" id="cd02619">
    <property type="entry name" value="Peptidase_C1"/>
    <property type="match status" value="1"/>
</dbReference>
<sequence length="460" mass="53905">MPSMIKTCEDENNNDFDFEEFDEDNGRGNPNIIDGANQEDNFEAQEKGMALKRYLSKKFGGHKVRLTNILTSVHLRRQRRPRESFCQHRIYQTDQLPPKVDLRPDMTPVDHQFHLGCSVAACLAGAYEYLTNKDNDSSIHISRLFIYYNARVLAANSTLIYDSGCSVTNGIEALEEFGVCLESLWPYDITCVNTRPDDEAYEQAENHKINEACQIDLDLNEMKSCLAQGFPFTFALKLYNSFHQGAKKGIITTPTTSKHSPSAIGSQALLAVGYSDRSKAFIVRNSWGSSWGHKGYCYVPYEYMTDPNLCFDLWTIRRISNDSFGREYWQFDDIVNYLNESSIENEEEEYLSDSEHELMWTDYRSRKNAFRYSWDEYRKDERGGSFTENDDDYIHQRYRRDRYDRDNEVFDQRSAGYINNGFISNKSYPSPIYDRYEDEDRFYYDSAHDRFFNNHQNFMF</sequence>
<dbReference type="Gene3D" id="3.90.70.10">
    <property type="entry name" value="Cysteine proteinases"/>
    <property type="match status" value="1"/>
</dbReference>
<evidence type="ECO:0000313" key="4">
    <source>
        <dbReference type="EMBL" id="CAF1100831.1"/>
    </source>
</evidence>
<accession>A0A814NZW8</accession>
<dbReference type="GO" id="GO:0006508">
    <property type="term" value="P:proteolysis"/>
    <property type="evidence" value="ECO:0007669"/>
    <property type="project" value="InterPro"/>
</dbReference>
<evidence type="ECO:0000256" key="1">
    <source>
        <dbReference type="ARBA" id="ARBA00008455"/>
    </source>
</evidence>
<evidence type="ECO:0000313" key="6">
    <source>
        <dbReference type="Proteomes" id="UP000663852"/>
    </source>
</evidence>
<dbReference type="PANTHER" id="PTHR12411">
    <property type="entry name" value="CYSTEINE PROTEASE FAMILY C1-RELATED"/>
    <property type="match status" value="1"/>
</dbReference>
<dbReference type="SMART" id="SM00645">
    <property type="entry name" value="Pept_C1"/>
    <property type="match status" value="1"/>
</dbReference>